<protein>
    <submittedName>
        <fullName evidence="1">Uncharacterized protein</fullName>
    </submittedName>
</protein>
<dbReference type="Proteomes" id="UP001151760">
    <property type="component" value="Unassembled WGS sequence"/>
</dbReference>
<name>A0ABQ5AWB2_9ASTR</name>
<organism evidence="1 2">
    <name type="scientific">Tanacetum coccineum</name>
    <dbReference type="NCBI Taxonomy" id="301880"/>
    <lineage>
        <taxon>Eukaryota</taxon>
        <taxon>Viridiplantae</taxon>
        <taxon>Streptophyta</taxon>
        <taxon>Embryophyta</taxon>
        <taxon>Tracheophyta</taxon>
        <taxon>Spermatophyta</taxon>
        <taxon>Magnoliopsida</taxon>
        <taxon>eudicotyledons</taxon>
        <taxon>Gunneridae</taxon>
        <taxon>Pentapetalae</taxon>
        <taxon>asterids</taxon>
        <taxon>campanulids</taxon>
        <taxon>Asterales</taxon>
        <taxon>Asteraceae</taxon>
        <taxon>Asteroideae</taxon>
        <taxon>Anthemideae</taxon>
        <taxon>Anthemidinae</taxon>
        <taxon>Tanacetum</taxon>
    </lineage>
</organism>
<reference evidence="1" key="2">
    <citation type="submission" date="2022-01" db="EMBL/GenBank/DDBJ databases">
        <authorList>
            <person name="Yamashiro T."/>
            <person name="Shiraishi A."/>
            <person name="Satake H."/>
            <person name="Nakayama K."/>
        </authorList>
    </citation>
    <scope>NUCLEOTIDE SEQUENCE</scope>
</reference>
<evidence type="ECO:0000313" key="2">
    <source>
        <dbReference type="Proteomes" id="UP001151760"/>
    </source>
</evidence>
<comment type="caution">
    <text evidence="1">The sequence shown here is derived from an EMBL/GenBank/DDBJ whole genome shotgun (WGS) entry which is preliminary data.</text>
</comment>
<dbReference type="EMBL" id="BQNB010012623">
    <property type="protein sequence ID" value="GJT05892.1"/>
    <property type="molecule type" value="Genomic_DNA"/>
</dbReference>
<accession>A0ABQ5AWB2</accession>
<keyword evidence="2" id="KW-1185">Reference proteome</keyword>
<sequence>MGIRYDLFSSLRFPYGSSILKEVQVLKSSGFDFLSYCSKRIGDGHSTSFWKETWMGDIPLCELCPRDQLGGGGEQQRILRFKCDRFSLAFVDLVLPSF</sequence>
<evidence type="ECO:0000313" key="1">
    <source>
        <dbReference type="EMBL" id="GJT05892.1"/>
    </source>
</evidence>
<proteinExistence type="predicted"/>
<gene>
    <name evidence="1" type="ORF">Tco_0840354</name>
</gene>
<reference evidence="1" key="1">
    <citation type="journal article" date="2022" name="Int. J. Mol. Sci.">
        <title>Draft Genome of Tanacetum Coccineum: Genomic Comparison of Closely Related Tanacetum-Family Plants.</title>
        <authorList>
            <person name="Yamashiro T."/>
            <person name="Shiraishi A."/>
            <person name="Nakayama K."/>
            <person name="Satake H."/>
        </authorList>
    </citation>
    <scope>NUCLEOTIDE SEQUENCE</scope>
</reference>